<name>A0A2W7TBV1_9BACT</name>
<dbReference type="RefSeq" id="WP_111296923.1">
    <property type="nucleotide sequence ID" value="NZ_QKZV01000009.1"/>
</dbReference>
<dbReference type="OrthoDB" id="675429at2"/>
<reference evidence="1 2" key="1">
    <citation type="submission" date="2018-06" db="EMBL/GenBank/DDBJ databases">
        <title>Genomic Encyclopedia of Archaeal and Bacterial Type Strains, Phase II (KMG-II): from individual species to whole genera.</title>
        <authorList>
            <person name="Goeker M."/>
        </authorList>
    </citation>
    <scope>NUCLEOTIDE SEQUENCE [LARGE SCALE GENOMIC DNA]</scope>
    <source>
        <strain evidence="1 2">DSM 23241</strain>
    </source>
</reference>
<dbReference type="EMBL" id="QKZV01000009">
    <property type="protein sequence ID" value="PZX60702.1"/>
    <property type="molecule type" value="Genomic_DNA"/>
</dbReference>
<evidence type="ECO:0000313" key="1">
    <source>
        <dbReference type="EMBL" id="PZX60702.1"/>
    </source>
</evidence>
<dbReference type="AlphaFoldDB" id="A0A2W7TBV1"/>
<gene>
    <name evidence="1" type="ORF">LX80_02480</name>
</gene>
<protein>
    <submittedName>
        <fullName evidence="1">Uncharacterized protein</fullName>
    </submittedName>
</protein>
<keyword evidence="2" id="KW-1185">Reference proteome</keyword>
<sequence>MKNGSRDLLVLSKSEFIGPDDFANEVAQLNLLLHRAENFRNYCIANELIDLNRSKIIRSQHLMQQAIKDRLHKPFVFICNKN</sequence>
<proteinExistence type="predicted"/>
<accession>A0A2W7TBV1</accession>
<organism evidence="1 2">
    <name type="scientific">Hydrotalea sandarakina</name>
    <dbReference type="NCBI Taxonomy" id="1004304"/>
    <lineage>
        <taxon>Bacteria</taxon>
        <taxon>Pseudomonadati</taxon>
        <taxon>Bacteroidota</taxon>
        <taxon>Chitinophagia</taxon>
        <taxon>Chitinophagales</taxon>
        <taxon>Chitinophagaceae</taxon>
        <taxon>Hydrotalea</taxon>
    </lineage>
</organism>
<comment type="caution">
    <text evidence="1">The sequence shown here is derived from an EMBL/GenBank/DDBJ whole genome shotgun (WGS) entry which is preliminary data.</text>
</comment>
<dbReference type="Proteomes" id="UP000249720">
    <property type="component" value="Unassembled WGS sequence"/>
</dbReference>
<evidence type="ECO:0000313" key="2">
    <source>
        <dbReference type="Proteomes" id="UP000249720"/>
    </source>
</evidence>